<feature type="transmembrane region" description="Helical" evidence="1">
    <location>
        <begin position="113"/>
        <end position="133"/>
    </location>
</feature>
<dbReference type="InterPro" id="IPR049352">
    <property type="entry name" value="Rost"/>
</dbReference>
<dbReference type="EMBL" id="LR824533">
    <property type="protein sequence ID" value="CAH1639876.1"/>
    <property type="molecule type" value="Genomic_DNA"/>
</dbReference>
<feature type="transmembrane region" description="Helical" evidence="1">
    <location>
        <begin position="82"/>
        <end position="101"/>
    </location>
</feature>
<protein>
    <recommendedName>
        <fullName evidence="4">Protein rolling stone</fullName>
    </recommendedName>
</protein>
<keyword evidence="3" id="KW-1185">Reference proteome</keyword>
<dbReference type="Pfam" id="PF21534">
    <property type="entry name" value="Rost"/>
    <property type="match status" value="1"/>
</dbReference>
<proteinExistence type="predicted"/>
<dbReference type="PANTHER" id="PTHR12242">
    <property type="entry name" value="OS02G0130600 PROTEIN-RELATED"/>
    <property type="match status" value="1"/>
</dbReference>
<evidence type="ECO:0000313" key="3">
    <source>
        <dbReference type="Proteomes" id="UP001153321"/>
    </source>
</evidence>
<dbReference type="PANTHER" id="PTHR12242:SF1">
    <property type="entry name" value="MYND-TYPE DOMAIN-CONTAINING PROTEIN"/>
    <property type="match status" value="1"/>
</dbReference>
<feature type="transmembrane region" description="Helical" evidence="1">
    <location>
        <begin position="153"/>
        <end position="170"/>
    </location>
</feature>
<dbReference type="Proteomes" id="UP001153321">
    <property type="component" value="Chromosome 2"/>
</dbReference>
<name>A0A9P0N2C5_SPOLI</name>
<evidence type="ECO:0000313" key="2">
    <source>
        <dbReference type="EMBL" id="CAH1639876.1"/>
    </source>
</evidence>
<accession>A0A9P0N2C5</accession>
<sequence>MEKAKKYLKKEFQPQMFNMTHEDLSDFYLSAFQKNVAIWPLFLFRLVLFCGALATVIASMIIMSQDMEIKHWFIFMTHWGLLFNALATGLACAVSGVKLFTGLDSSISTLVKVYWVSFNSTITIAFFITAFYWTLLSDDDLLADYAFDPVLDIFVHGINSVVMFCLLVTSRQPTRILHFYVPLALGIVYMVFSLLYYFLGGLSPFGTVWIYPMLDWSDPGSTIVLVIISALLMIVLHFVVVSMTLIRDAVTKSCKQSTVLPICEEDNGISRNLYS</sequence>
<feature type="transmembrane region" description="Helical" evidence="1">
    <location>
        <begin position="177"/>
        <end position="199"/>
    </location>
</feature>
<keyword evidence="1" id="KW-0812">Transmembrane</keyword>
<dbReference type="GO" id="GO:0016020">
    <property type="term" value="C:membrane"/>
    <property type="evidence" value="ECO:0007669"/>
    <property type="project" value="TreeGrafter"/>
</dbReference>
<dbReference type="AlphaFoldDB" id="A0A9P0N2C5"/>
<reference evidence="2" key="1">
    <citation type="submission" date="2022-02" db="EMBL/GenBank/DDBJ databases">
        <authorList>
            <person name="King R."/>
        </authorList>
    </citation>
    <scope>NUCLEOTIDE SEQUENCE</scope>
</reference>
<feature type="transmembrane region" description="Helical" evidence="1">
    <location>
        <begin position="219"/>
        <end position="246"/>
    </location>
</feature>
<keyword evidence="1" id="KW-0472">Membrane</keyword>
<gene>
    <name evidence="2" type="ORF">SPLIT_LOCUS5232</name>
</gene>
<evidence type="ECO:0008006" key="4">
    <source>
        <dbReference type="Google" id="ProtNLM"/>
    </source>
</evidence>
<organism evidence="2 3">
    <name type="scientific">Spodoptera littoralis</name>
    <name type="common">Egyptian cotton leafworm</name>
    <dbReference type="NCBI Taxonomy" id="7109"/>
    <lineage>
        <taxon>Eukaryota</taxon>
        <taxon>Metazoa</taxon>
        <taxon>Ecdysozoa</taxon>
        <taxon>Arthropoda</taxon>
        <taxon>Hexapoda</taxon>
        <taxon>Insecta</taxon>
        <taxon>Pterygota</taxon>
        <taxon>Neoptera</taxon>
        <taxon>Endopterygota</taxon>
        <taxon>Lepidoptera</taxon>
        <taxon>Glossata</taxon>
        <taxon>Ditrysia</taxon>
        <taxon>Noctuoidea</taxon>
        <taxon>Noctuidae</taxon>
        <taxon>Amphipyrinae</taxon>
        <taxon>Spodoptera</taxon>
    </lineage>
</organism>
<evidence type="ECO:0000256" key="1">
    <source>
        <dbReference type="SAM" id="Phobius"/>
    </source>
</evidence>
<keyword evidence="1" id="KW-1133">Transmembrane helix</keyword>
<feature type="transmembrane region" description="Helical" evidence="1">
    <location>
        <begin position="42"/>
        <end position="62"/>
    </location>
</feature>